<dbReference type="AlphaFoldDB" id="A0A803VZ94"/>
<dbReference type="PANTHER" id="PTHR14593">
    <property type="entry name" value="WD REPEAT-CONTAINING PROTEIN 11"/>
    <property type="match status" value="1"/>
</dbReference>
<dbReference type="Ensembl" id="ENSFALT00000031717.1">
    <property type="protein sequence ID" value="ENSFALP00000028050.1"/>
    <property type="gene ID" value="ENSFALG00000024601.1"/>
</dbReference>
<dbReference type="InterPro" id="IPR039694">
    <property type="entry name" value="WDR11"/>
</dbReference>
<dbReference type="PANTHER" id="PTHR14593:SF5">
    <property type="entry name" value="WD REPEAT-CONTAINING PROTEIN 11"/>
    <property type="match status" value="1"/>
</dbReference>
<protein>
    <submittedName>
        <fullName evidence="1">Uncharacterized protein</fullName>
    </submittedName>
</protein>
<keyword evidence="2" id="KW-1185">Reference proteome</keyword>
<evidence type="ECO:0000313" key="2">
    <source>
        <dbReference type="Proteomes" id="UP000016665"/>
    </source>
</evidence>
<name>A0A803VZ94_FICAL</name>
<reference evidence="1" key="2">
    <citation type="submission" date="2025-08" db="UniProtKB">
        <authorList>
            <consortium name="Ensembl"/>
        </authorList>
    </citation>
    <scope>IDENTIFICATION</scope>
</reference>
<dbReference type="GO" id="GO:0005737">
    <property type="term" value="C:cytoplasm"/>
    <property type="evidence" value="ECO:0007669"/>
    <property type="project" value="TreeGrafter"/>
</dbReference>
<dbReference type="Proteomes" id="UP000016665">
    <property type="component" value="Chromosome 6"/>
</dbReference>
<proteinExistence type="predicted"/>
<evidence type="ECO:0000313" key="1">
    <source>
        <dbReference type="Ensembl" id="ENSFALP00000028050.1"/>
    </source>
</evidence>
<accession>A0A803VZ94</accession>
<organism evidence="1 2">
    <name type="scientific">Ficedula albicollis</name>
    <name type="common">Collared flycatcher</name>
    <name type="synonym">Muscicapa albicollis</name>
    <dbReference type="NCBI Taxonomy" id="59894"/>
    <lineage>
        <taxon>Eukaryota</taxon>
        <taxon>Metazoa</taxon>
        <taxon>Chordata</taxon>
        <taxon>Craniata</taxon>
        <taxon>Vertebrata</taxon>
        <taxon>Euteleostomi</taxon>
        <taxon>Archelosauria</taxon>
        <taxon>Archosauria</taxon>
        <taxon>Dinosauria</taxon>
        <taxon>Saurischia</taxon>
        <taxon>Theropoda</taxon>
        <taxon>Coelurosauria</taxon>
        <taxon>Aves</taxon>
        <taxon>Neognathae</taxon>
        <taxon>Neoaves</taxon>
        <taxon>Telluraves</taxon>
        <taxon>Australaves</taxon>
        <taxon>Passeriformes</taxon>
        <taxon>Muscicapidae</taxon>
        <taxon>Ficedula</taxon>
    </lineage>
</organism>
<sequence length="66" mass="7282">MVPGSRFCSVLLDDDAVCSSRGWQGLIAYGCHSLVLVVDANSAQTLQVLERHKASVVKVRYTWFVV</sequence>
<reference evidence="1 2" key="1">
    <citation type="journal article" date="2012" name="Nature">
        <title>The genomic landscape of species divergence in Ficedula flycatchers.</title>
        <authorList>
            <person name="Ellegren H."/>
            <person name="Smeds L."/>
            <person name="Burri R."/>
            <person name="Olason P.I."/>
            <person name="Backstrom N."/>
            <person name="Kawakami T."/>
            <person name="Kunstner A."/>
            <person name="Makinen H."/>
            <person name="Nadachowska-Brzyska K."/>
            <person name="Qvarnstrom A."/>
            <person name="Uebbing S."/>
            <person name="Wolf J.B."/>
        </authorList>
    </citation>
    <scope>NUCLEOTIDE SEQUENCE [LARGE SCALE GENOMIC DNA]</scope>
</reference>
<reference evidence="1" key="3">
    <citation type="submission" date="2025-09" db="UniProtKB">
        <authorList>
            <consortium name="Ensembl"/>
        </authorList>
    </citation>
    <scope>IDENTIFICATION</scope>
</reference>